<evidence type="ECO:0000313" key="2">
    <source>
        <dbReference type="Proteomes" id="UP000482295"/>
    </source>
</evidence>
<dbReference type="RefSeq" id="WP_155715315.1">
    <property type="nucleotide sequence ID" value="NZ_VVIQ01000002.1"/>
</dbReference>
<dbReference type="Proteomes" id="UP000482295">
    <property type="component" value="Unassembled WGS sequence"/>
</dbReference>
<organism evidence="1 2">
    <name type="scientific">Prevotella vespertina</name>
    <dbReference type="NCBI Taxonomy" id="2608404"/>
    <lineage>
        <taxon>Bacteria</taxon>
        <taxon>Pseudomonadati</taxon>
        <taxon>Bacteroidota</taxon>
        <taxon>Bacteroidia</taxon>
        <taxon>Bacteroidales</taxon>
        <taxon>Prevotellaceae</taxon>
        <taxon>Prevotella</taxon>
    </lineage>
</organism>
<dbReference type="AlphaFoldDB" id="A0A7C9HEF1"/>
<evidence type="ECO:0000313" key="1">
    <source>
        <dbReference type="EMBL" id="MUL27324.1"/>
    </source>
</evidence>
<proteinExistence type="predicted"/>
<sequence length="275" mass="31764">MGYLIFIIVAAVILFVYIAHKHNELMKESKELAEKNQYIESGTGKRREWPVGSYFKSTTNLKNFYNSTPMSTLLELKAQGYTFMFEPDVHKSPLAFYKKNETYTAVYSEEEINKLESECIKYIRLVEKQEELKTNDFDSSLRIGNIDEEPYPPKVGERWRNISSDSRLALLDVQCYCVQKAKGTSFYAKAMQALIVIAIDLGFTEKFVEDRVNNHLLEETSISKRLTLVGDRSILHLVFKSCFWFAVNTDSSDWDYVFNIFMNAGCSMDELSSLL</sequence>
<protein>
    <submittedName>
        <fullName evidence="1">Uncharacterized protein</fullName>
    </submittedName>
</protein>
<keyword evidence="2" id="KW-1185">Reference proteome</keyword>
<dbReference type="EMBL" id="VVIQ01000002">
    <property type="protein sequence ID" value="MUL27324.1"/>
    <property type="molecule type" value="Genomic_DNA"/>
</dbReference>
<accession>A0A7C9HEF1</accession>
<comment type="caution">
    <text evidence="1">The sequence shown here is derived from an EMBL/GenBank/DDBJ whole genome shotgun (WGS) entry which is preliminary data.</text>
</comment>
<reference evidence="1 2" key="1">
    <citation type="submission" date="2019-09" db="EMBL/GenBank/DDBJ databases">
        <title>Prevotella A2879 sp. nov., isolated from an abscess of a patient.</title>
        <authorList>
            <person name="Buhl M."/>
            <person name="Oberhettinger P."/>
        </authorList>
    </citation>
    <scope>NUCLEOTIDE SEQUENCE [LARGE SCALE GENOMIC DNA]</scope>
    <source>
        <strain evidence="1 2">A2879</strain>
    </source>
</reference>
<name>A0A7C9HEF1_9BACT</name>
<gene>
    <name evidence="1" type="ORF">F0475_03130</name>
</gene>